<evidence type="ECO:0000256" key="1">
    <source>
        <dbReference type="SAM" id="Phobius"/>
    </source>
</evidence>
<proteinExistence type="predicted"/>
<dbReference type="Proteomes" id="UP000321026">
    <property type="component" value="Unassembled WGS sequence"/>
</dbReference>
<evidence type="ECO:0000313" key="3">
    <source>
        <dbReference type="Proteomes" id="UP000321026"/>
    </source>
</evidence>
<name>A0A5C7J4A5_9BACT</name>
<gene>
    <name evidence="2" type="ORF">E6Q11_05385</name>
</gene>
<keyword evidence="1" id="KW-0472">Membrane</keyword>
<organism evidence="2 3">
    <name type="scientific">Candidatus Dojkabacteria bacterium</name>
    <dbReference type="NCBI Taxonomy" id="2099670"/>
    <lineage>
        <taxon>Bacteria</taxon>
        <taxon>Candidatus Dojkabacteria</taxon>
    </lineage>
</organism>
<protein>
    <recommendedName>
        <fullName evidence="4">Baseplate protein J-like domain-containing protein</fullName>
    </recommendedName>
</protein>
<dbReference type="EMBL" id="SSDS01000084">
    <property type="protein sequence ID" value="TXG76118.1"/>
    <property type="molecule type" value="Genomic_DNA"/>
</dbReference>
<accession>A0A5C7J4A5</accession>
<dbReference type="AlphaFoldDB" id="A0A5C7J4A5"/>
<sequence>MLHLFGNKDKKEYIVAILLRHNDGQAYLLETYTKTRAVRIADQRAFTFTDGWDKLSYDIDELLLNIEDDNKVELKKAVFFIYSHLVDLHTREVISPYKEALKKIIEENNLESLGYLEMDQVLAKYLTSKEQSPLSATLIEIDTPAVSVFIQQAGEVIFSESVSRTENIVADLTEIFQHTQKDTTLPTRLVMYDSTAVQEEASKVIAHKWPKDVFMHVPKVDVMTETDFVNAILLEAPEFAFNQQESTVPVASPSLSDNKQLQELPQSDAEVESSNVIPDDLGFVIGADVKKEHLPEMAGTDVYDSSAQSQPYTSSISRAGGSSLLARLKSYRLSSTMSISRLTQRKPLIIGVFIVLAVIVASIAGLYYAHKASITVFYEKMVVTETLDFTNPDFIDKKTEEIKTSASIATTGKKKVGEKATGEVTIFNATEADKTFKKGTKLVASGNTSFILDADVTIKAATKTVTGNGDILTTTSKEKANVTAGEIGTSHNIAKDAKLTFEGSSDTTYFAKANSDFEGGSEKEIQTASKEDFKRIEQEIQEQINKKKTDALADSANTYKVLNDLTEIELVEEDYSKEIAEEAKTLDAQVTAQVTFYLYDDTIVKTALIETLKDKVPQNYELKPEQITFTVASAEKSDEGVDLSLNATGEPSYKIDNELLISLIKGKSTNSVEGILKGSTDAKGFMLDVSSPFPFFRVFTPLFEKNYSITVKPIE</sequence>
<comment type="caution">
    <text evidence="2">The sequence shown here is derived from an EMBL/GenBank/DDBJ whole genome shotgun (WGS) entry which is preliminary data.</text>
</comment>
<reference evidence="2 3" key="1">
    <citation type="submission" date="2018-09" db="EMBL/GenBank/DDBJ databases">
        <title>Metagenome Assembled Genomes from an Advanced Water Purification Facility.</title>
        <authorList>
            <person name="Stamps B.W."/>
            <person name="Spear J.R."/>
        </authorList>
    </citation>
    <scope>NUCLEOTIDE SEQUENCE [LARGE SCALE GENOMIC DNA]</scope>
    <source>
        <strain evidence="2">Bin_63_2</strain>
    </source>
</reference>
<keyword evidence="1" id="KW-1133">Transmembrane helix</keyword>
<evidence type="ECO:0008006" key="4">
    <source>
        <dbReference type="Google" id="ProtNLM"/>
    </source>
</evidence>
<feature type="transmembrane region" description="Helical" evidence="1">
    <location>
        <begin position="348"/>
        <end position="369"/>
    </location>
</feature>
<evidence type="ECO:0000313" key="2">
    <source>
        <dbReference type="EMBL" id="TXG76118.1"/>
    </source>
</evidence>
<keyword evidence="1" id="KW-0812">Transmembrane</keyword>